<evidence type="ECO:0000313" key="4">
    <source>
        <dbReference type="Proteomes" id="UP000321933"/>
    </source>
</evidence>
<evidence type="ECO:0000256" key="1">
    <source>
        <dbReference type="SAM" id="MobiDB-lite"/>
    </source>
</evidence>
<accession>A0A5C8ZPC5</accession>
<keyword evidence="4" id="KW-1185">Reference proteome</keyword>
<sequence>MNARIFSQQVLLASLCLWLGACSIYSTPGQQPAPVETRPAPTTPDEPRPAPAPTEPAEPGQPQPPEPNASNAYGPLLARAEQASAAGDYEQALALLERAQRIDPDSAEVYLALARTYSAKGDTSQARATAERGLLYCHDGSECRQLRSLAQ</sequence>
<protein>
    <submittedName>
        <fullName evidence="3">Tetratricopeptide repeat protein</fullName>
    </submittedName>
</protein>
<feature type="compositionally biased region" description="Pro residues" evidence="1">
    <location>
        <begin position="41"/>
        <end position="67"/>
    </location>
</feature>
<dbReference type="Pfam" id="PF14559">
    <property type="entry name" value="TPR_19"/>
    <property type="match status" value="1"/>
</dbReference>
<dbReference type="Gene3D" id="1.25.40.10">
    <property type="entry name" value="Tetratricopeptide repeat domain"/>
    <property type="match status" value="1"/>
</dbReference>
<dbReference type="PROSITE" id="PS51257">
    <property type="entry name" value="PROKAR_LIPOPROTEIN"/>
    <property type="match status" value="1"/>
</dbReference>
<evidence type="ECO:0000313" key="3">
    <source>
        <dbReference type="EMBL" id="TXS89459.1"/>
    </source>
</evidence>
<dbReference type="SUPFAM" id="SSF48452">
    <property type="entry name" value="TPR-like"/>
    <property type="match status" value="1"/>
</dbReference>
<evidence type="ECO:0000256" key="2">
    <source>
        <dbReference type="SAM" id="SignalP"/>
    </source>
</evidence>
<comment type="caution">
    <text evidence="3">The sequence shown here is derived from an EMBL/GenBank/DDBJ whole genome shotgun (WGS) entry which is preliminary data.</text>
</comment>
<dbReference type="InterPro" id="IPR019734">
    <property type="entry name" value="TPR_rpt"/>
</dbReference>
<dbReference type="OrthoDB" id="6196966at2"/>
<dbReference type="Proteomes" id="UP000321933">
    <property type="component" value="Unassembled WGS sequence"/>
</dbReference>
<organism evidence="3 4">
    <name type="scientific">Parahaliea aestuarii</name>
    <dbReference type="NCBI Taxonomy" id="1852021"/>
    <lineage>
        <taxon>Bacteria</taxon>
        <taxon>Pseudomonadati</taxon>
        <taxon>Pseudomonadota</taxon>
        <taxon>Gammaproteobacteria</taxon>
        <taxon>Cellvibrionales</taxon>
        <taxon>Halieaceae</taxon>
        <taxon>Parahaliea</taxon>
    </lineage>
</organism>
<feature type="chain" id="PRO_5022974521" evidence="2">
    <location>
        <begin position="27"/>
        <end position="151"/>
    </location>
</feature>
<reference evidence="3 4" key="1">
    <citation type="submission" date="2019-08" db="EMBL/GenBank/DDBJ databases">
        <title>Parahaliea maris sp. nov., isolated from the surface seawater.</title>
        <authorList>
            <person name="Liu Y."/>
        </authorList>
    </citation>
    <scope>NUCLEOTIDE SEQUENCE [LARGE SCALE GENOMIC DNA]</scope>
    <source>
        <strain evidence="3 4">S2-26</strain>
    </source>
</reference>
<dbReference type="AlphaFoldDB" id="A0A5C8ZPC5"/>
<name>A0A5C8ZPC5_9GAMM</name>
<feature type="signal peptide" evidence="2">
    <location>
        <begin position="1"/>
        <end position="26"/>
    </location>
</feature>
<dbReference type="RefSeq" id="WP_148065820.1">
    <property type="nucleotide sequence ID" value="NZ_VRYZ01000009.1"/>
</dbReference>
<dbReference type="SMART" id="SM00028">
    <property type="entry name" value="TPR"/>
    <property type="match status" value="2"/>
</dbReference>
<feature type="region of interest" description="Disordered" evidence="1">
    <location>
        <begin position="28"/>
        <end position="77"/>
    </location>
</feature>
<proteinExistence type="predicted"/>
<gene>
    <name evidence="3" type="ORF">FVW59_18270</name>
</gene>
<keyword evidence="2" id="KW-0732">Signal</keyword>
<dbReference type="InterPro" id="IPR011990">
    <property type="entry name" value="TPR-like_helical_dom_sf"/>
</dbReference>
<dbReference type="EMBL" id="VRYZ01000009">
    <property type="protein sequence ID" value="TXS89459.1"/>
    <property type="molecule type" value="Genomic_DNA"/>
</dbReference>